<dbReference type="Pfam" id="PF01206">
    <property type="entry name" value="TusA"/>
    <property type="match status" value="1"/>
</dbReference>
<evidence type="ECO:0000313" key="4">
    <source>
        <dbReference type="Proteomes" id="UP000276437"/>
    </source>
</evidence>
<dbReference type="PANTHER" id="PTHR33279:SF6">
    <property type="entry name" value="SULFUR CARRIER PROTEIN YEDF-RELATED"/>
    <property type="match status" value="1"/>
</dbReference>
<dbReference type="InterPro" id="IPR001455">
    <property type="entry name" value="TusA-like"/>
</dbReference>
<accession>A0A348AHR0</accession>
<proteinExistence type="inferred from homology"/>
<dbReference type="SUPFAM" id="SSF64307">
    <property type="entry name" value="SirA-like"/>
    <property type="match status" value="1"/>
</dbReference>
<evidence type="ECO:0000313" key="3">
    <source>
        <dbReference type="EMBL" id="BBB90608.1"/>
    </source>
</evidence>
<dbReference type="InterPro" id="IPR036868">
    <property type="entry name" value="TusA-like_sf"/>
</dbReference>
<dbReference type="Gene3D" id="3.30.110.40">
    <property type="entry name" value="TusA-like domain"/>
    <property type="match status" value="1"/>
</dbReference>
<dbReference type="PROSITE" id="PS01148">
    <property type="entry name" value="UPF0033"/>
    <property type="match status" value="1"/>
</dbReference>
<organism evidence="3 4">
    <name type="scientific">Methylomusa anaerophila</name>
    <dbReference type="NCBI Taxonomy" id="1930071"/>
    <lineage>
        <taxon>Bacteria</taxon>
        <taxon>Bacillati</taxon>
        <taxon>Bacillota</taxon>
        <taxon>Negativicutes</taxon>
        <taxon>Selenomonadales</taxon>
        <taxon>Sporomusaceae</taxon>
        <taxon>Methylomusa</taxon>
    </lineage>
</organism>
<name>A0A348AHR0_9FIRM</name>
<dbReference type="PANTHER" id="PTHR33279">
    <property type="entry name" value="SULFUR CARRIER PROTEIN YEDF-RELATED"/>
    <property type="match status" value="1"/>
</dbReference>
<dbReference type="RefSeq" id="WP_126307422.1">
    <property type="nucleotide sequence ID" value="NZ_AP018449.1"/>
</dbReference>
<dbReference type="CDD" id="cd03421">
    <property type="entry name" value="SirA_like_N"/>
    <property type="match status" value="1"/>
</dbReference>
<dbReference type="InterPro" id="IPR019870">
    <property type="entry name" value="Se_metab_YedF"/>
</dbReference>
<dbReference type="Proteomes" id="UP000276437">
    <property type="component" value="Chromosome"/>
</dbReference>
<reference evidence="3 4" key="1">
    <citation type="journal article" date="2018" name="Int. J. Syst. Evol. Microbiol.">
        <title>Methylomusa anaerophila gen. nov., sp. nov., an anaerobic methanol-utilizing bacterium isolated from a microbial fuel cell.</title>
        <authorList>
            <person name="Amano N."/>
            <person name="Yamamuro A."/>
            <person name="Miyahara M."/>
            <person name="Kouzuma A."/>
            <person name="Abe T."/>
            <person name="Watanabe K."/>
        </authorList>
    </citation>
    <scope>NUCLEOTIDE SEQUENCE [LARGE SCALE GENOMIC DNA]</scope>
    <source>
        <strain evidence="3 4">MMFC1</strain>
    </source>
</reference>
<dbReference type="EMBL" id="AP018449">
    <property type="protein sequence ID" value="BBB90608.1"/>
    <property type="molecule type" value="Genomic_DNA"/>
</dbReference>
<dbReference type="SUPFAM" id="SSF75169">
    <property type="entry name" value="DsrEFH-like"/>
    <property type="match status" value="1"/>
</dbReference>
<dbReference type="AlphaFoldDB" id="A0A348AHR0"/>
<dbReference type="InterPro" id="IPR027396">
    <property type="entry name" value="DsrEFH-like"/>
</dbReference>
<protein>
    <submittedName>
        <fullName evidence="3">Sulfur transfer protein SirA</fullName>
    </submittedName>
</protein>
<dbReference type="NCBIfam" id="TIGR03527">
    <property type="entry name" value="selenium_YedF"/>
    <property type="match status" value="1"/>
</dbReference>
<dbReference type="KEGG" id="mana:MAMMFC1_01262"/>
<evidence type="ECO:0000256" key="1">
    <source>
        <dbReference type="ARBA" id="ARBA00008984"/>
    </source>
</evidence>
<keyword evidence="4" id="KW-1185">Reference proteome</keyword>
<feature type="domain" description="UPF0033" evidence="2">
    <location>
        <begin position="7"/>
        <end position="31"/>
    </location>
</feature>
<sequence length="202" mass="21684">MSDDKVIDCRGLKCPQPVINTKKTLETLREGRVTVIVDNNVAKENVQKFAVSNGCSVTLAEKNGHYYIDIIKGVGSGAKTVESHTVELTAAGPCPVYLITKNTLGSGSDELGAVLMKSWAYTLRETKPLPSTIMFVNSGVRLTCDGSPILEHLSALADQGVEILSCGTCLDYFGLKEQLKVGSVTNMYTILERLSAGQAITI</sequence>
<comment type="similarity">
    <text evidence="1">Belongs to the sulfur carrier protein TusA family.</text>
</comment>
<evidence type="ECO:0000259" key="2">
    <source>
        <dbReference type="PROSITE" id="PS01148"/>
    </source>
</evidence>
<gene>
    <name evidence="3" type="ORF">MAMMFC1_01262</name>
</gene>
<dbReference type="OrthoDB" id="9801500at2"/>